<feature type="transmembrane region" description="Helical" evidence="2">
    <location>
        <begin position="83"/>
        <end position="102"/>
    </location>
</feature>
<dbReference type="KEGG" id="ksn:43586827"/>
<feature type="transmembrane region" description="Helical" evidence="2">
    <location>
        <begin position="57"/>
        <end position="77"/>
    </location>
</feature>
<dbReference type="AlphaFoldDB" id="A0A5M6C8N0"/>
<reference evidence="3" key="1">
    <citation type="submission" date="2017-08" db="EMBL/GenBank/DDBJ databases">
        <authorList>
            <person name="Cuomo C."/>
            <person name="Billmyre B."/>
            <person name="Heitman J."/>
        </authorList>
    </citation>
    <scope>NUCLEOTIDE SEQUENCE</scope>
    <source>
        <strain evidence="3">CBS 12478</strain>
    </source>
</reference>
<feature type="transmembrane region" description="Helical" evidence="2">
    <location>
        <begin position="130"/>
        <end position="152"/>
    </location>
</feature>
<dbReference type="RefSeq" id="XP_031863050.1">
    <property type="nucleotide sequence ID" value="XM_032002711.1"/>
</dbReference>
<feature type="region of interest" description="Disordered" evidence="1">
    <location>
        <begin position="267"/>
        <end position="301"/>
    </location>
</feature>
<proteinExistence type="predicted"/>
<evidence type="ECO:0000313" key="3">
    <source>
        <dbReference type="EMBL" id="WWD16629.1"/>
    </source>
</evidence>
<dbReference type="Proteomes" id="UP000322225">
    <property type="component" value="Chromosome 2"/>
</dbReference>
<sequence>MSNAPTAGYDVVKDINFTGGFPTSKDLAPSIVFLVAYIVTVPLLCYRLARREDRAILLLRPTIFVGARIAMLVLRIVMTKSSYGVGTLIAELVLTSVGYLFLIDPYVESWKRHVQGSVPRAIRPYWVKPLAFSLWVLLFICIIVTTISGALVSRAFDSQSWLTAIRGLRHAAFILSLAVVLLLAFVIIFTHFYFALSVSRLLHLLIPTCCLIVVAVFRVVQSFTTNPDAPVRSVAAFYVLQLFFEFVAYMFIISVSLPKWYPGDVTHTQGSRTTNARDLESGLHGDTGKETQGYSQSEPQQPRWTDRLLIVRLFKYISNRRR</sequence>
<feature type="compositionally biased region" description="Polar residues" evidence="1">
    <location>
        <begin position="290"/>
        <end position="301"/>
    </location>
</feature>
<keyword evidence="2" id="KW-0472">Membrane</keyword>
<reference evidence="3" key="2">
    <citation type="submission" date="2024-01" db="EMBL/GenBank/DDBJ databases">
        <title>Comparative genomics of Cryptococcus and Kwoniella reveals pathogenesis evolution and contrasting modes of karyotype evolution via chromosome fusion or intercentromeric recombination.</title>
        <authorList>
            <person name="Coelho M.A."/>
            <person name="David-Palma M."/>
            <person name="Shea T."/>
            <person name="Bowers K."/>
            <person name="McGinley-Smith S."/>
            <person name="Mohammad A.W."/>
            <person name="Gnirke A."/>
            <person name="Yurkov A.M."/>
            <person name="Nowrousian M."/>
            <person name="Sun S."/>
            <person name="Cuomo C.A."/>
            <person name="Heitman J."/>
        </authorList>
    </citation>
    <scope>NUCLEOTIDE SEQUENCE</scope>
    <source>
        <strain evidence="3">CBS 12478</strain>
    </source>
</reference>
<feature type="transmembrane region" description="Helical" evidence="2">
    <location>
        <begin position="172"/>
        <end position="194"/>
    </location>
</feature>
<dbReference type="GeneID" id="43586827"/>
<feature type="transmembrane region" description="Helical" evidence="2">
    <location>
        <begin position="235"/>
        <end position="257"/>
    </location>
</feature>
<organism evidence="3 4">
    <name type="scientific">Kwoniella shandongensis</name>
    <dbReference type="NCBI Taxonomy" id="1734106"/>
    <lineage>
        <taxon>Eukaryota</taxon>
        <taxon>Fungi</taxon>
        <taxon>Dikarya</taxon>
        <taxon>Basidiomycota</taxon>
        <taxon>Agaricomycotina</taxon>
        <taxon>Tremellomycetes</taxon>
        <taxon>Tremellales</taxon>
        <taxon>Cryptococcaceae</taxon>
        <taxon>Kwoniella</taxon>
    </lineage>
</organism>
<feature type="transmembrane region" description="Helical" evidence="2">
    <location>
        <begin position="201"/>
        <end position="223"/>
    </location>
</feature>
<accession>A0A5M6C8N0</accession>
<keyword evidence="2" id="KW-0812">Transmembrane</keyword>
<evidence type="ECO:0000256" key="1">
    <source>
        <dbReference type="SAM" id="MobiDB-lite"/>
    </source>
</evidence>
<dbReference type="EMBL" id="CP144052">
    <property type="protein sequence ID" value="WWD16629.1"/>
    <property type="molecule type" value="Genomic_DNA"/>
</dbReference>
<name>A0A5M6C8N0_9TREE</name>
<keyword evidence="4" id="KW-1185">Reference proteome</keyword>
<evidence type="ECO:0000313" key="4">
    <source>
        <dbReference type="Proteomes" id="UP000322225"/>
    </source>
</evidence>
<keyword evidence="2" id="KW-1133">Transmembrane helix</keyword>
<evidence type="ECO:0000256" key="2">
    <source>
        <dbReference type="SAM" id="Phobius"/>
    </source>
</evidence>
<feature type="compositionally biased region" description="Basic and acidic residues" evidence="1">
    <location>
        <begin position="275"/>
        <end position="289"/>
    </location>
</feature>
<dbReference type="OrthoDB" id="2562239at2759"/>
<protein>
    <submittedName>
        <fullName evidence="3">Uncharacterized protein</fullName>
    </submittedName>
</protein>
<feature type="transmembrane region" description="Helical" evidence="2">
    <location>
        <begin position="27"/>
        <end position="45"/>
    </location>
</feature>
<gene>
    <name evidence="3" type="ORF">CI109_101058</name>
</gene>